<dbReference type="InterPro" id="IPR000577">
    <property type="entry name" value="Carb_kinase_FGGY"/>
</dbReference>
<sequence length="494" mass="50609">METTATLGIDLGTTGVKVIALDTETGRVVAEAAGEYPTLHPEPGAHEQDPRAWWAAARDALRTVTAALGDHRVIAVGLSGQMHSLLLTDAAGEAVGAAMTWADRRVGADTGRLAADPRFRDRAGNEPVDAFTAPKLAWLARTDPGRLARAHRLVSAKDHLRFHLTGTWATDTTDAVGTLLYDVHEGRWSPELWRAVGATPDLAARVLAPDAAAGSVTARAARATGLPEGTPVATGAGDVPAAVLGSGVTHRSQVCLNAGTAAQVMRPTEEADAGAGFLFGAAYGEAPFLAMASLYAAGAALRWAGRTLLGAGEDLSEVAATAPAGSDGLTYLPFMYGATLPRKDDAALGGFLGQREAHDRAALVRAVVEGVAFGCADAVGAVSAIAGEAGPPREIRLVGGVTRSALWREAFASVVDADVCLVPEGGSPRGAALLGLSAAGGDARQVAALSGRTEPVHAAAGADHDRYREAYARYRARAAHHLAADTAFGGETPA</sequence>
<evidence type="ECO:0000313" key="8">
    <source>
        <dbReference type="Proteomes" id="UP000806528"/>
    </source>
</evidence>
<feature type="domain" description="Carbohydrate kinase FGGY C-terminal" evidence="6">
    <location>
        <begin position="257"/>
        <end position="439"/>
    </location>
</feature>
<dbReference type="EMBL" id="JADBGI010000022">
    <property type="protein sequence ID" value="MBE3001237.1"/>
    <property type="molecule type" value="Genomic_DNA"/>
</dbReference>
<evidence type="ECO:0000256" key="1">
    <source>
        <dbReference type="ARBA" id="ARBA00009156"/>
    </source>
</evidence>
<keyword evidence="8" id="KW-1185">Reference proteome</keyword>
<accession>A0ABR9PBM3</accession>
<reference evidence="7 8" key="1">
    <citation type="submission" date="2020-09" db="EMBL/GenBank/DDBJ databases">
        <title>Diversity and distribution of actinomycetes associated with coral in the coast of Hainan.</title>
        <authorList>
            <person name="Li F."/>
        </authorList>
    </citation>
    <scope>NUCLEOTIDE SEQUENCE [LARGE SCALE GENOMIC DNA]</scope>
    <source>
        <strain evidence="7 8">HNM0947</strain>
    </source>
</reference>
<name>A0ABR9PBM3_9ACTN</name>
<dbReference type="RefSeq" id="WP_193123833.1">
    <property type="nucleotide sequence ID" value="NZ_JADBGI010000022.1"/>
</dbReference>
<dbReference type="InterPro" id="IPR050406">
    <property type="entry name" value="FGGY_Carb_Kinase"/>
</dbReference>
<evidence type="ECO:0000259" key="6">
    <source>
        <dbReference type="Pfam" id="PF02782"/>
    </source>
</evidence>
<evidence type="ECO:0000259" key="5">
    <source>
        <dbReference type="Pfam" id="PF00370"/>
    </source>
</evidence>
<dbReference type="Pfam" id="PF00370">
    <property type="entry name" value="FGGY_N"/>
    <property type="match status" value="1"/>
</dbReference>
<evidence type="ECO:0008006" key="9">
    <source>
        <dbReference type="Google" id="ProtNLM"/>
    </source>
</evidence>
<dbReference type="PANTHER" id="PTHR43095:SF5">
    <property type="entry name" value="XYLULOSE KINASE"/>
    <property type="match status" value="1"/>
</dbReference>
<evidence type="ECO:0000256" key="3">
    <source>
        <dbReference type="ARBA" id="ARBA00022679"/>
    </source>
</evidence>
<dbReference type="InterPro" id="IPR018485">
    <property type="entry name" value="FGGY_C"/>
</dbReference>
<dbReference type="CDD" id="cd07808">
    <property type="entry name" value="ASKHA_NBD_FGGY_EcXK-like"/>
    <property type="match status" value="1"/>
</dbReference>
<comment type="similarity">
    <text evidence="1">Belongs to the FGGY kinase family.</text>
</comment>
<feature type="domain" description="Carbohydrate kinase FGGY N-terminal" evidence="5">
    <location>
        <begin position="6"/>
        <end position="245"/>
    </location>
</feature>
<dbReference type="InterPro" id="IPR018484">
    <property type="entry name" value="FGGY_N"/>
</dbReference>
<dbReference type="Gene3D" id="3.30.420.40">
    <property type="match status" value="2"/>
</dbReference>
<keyword evidence="2" id="KW-0859">Xylose metabolism</keyword>
<dbReference type="PIRSF" id="PIRSF000538">
    <property type="entry name" value="GlpK"/>
    <property type="match status" value="1"/>
</dbReference>
<keyword evidence="4" id="KW-0418">Kinase</keyword>
<protein>
    <recommendedName>
        <fullName evidence="9">Xylulokinase</fullName>
    </recommendedName>
</protein>
<keyword evidence="3" id="KW-0808">Transferase</keyword>
<dbReference type="SUPFAM" id="SSF53067">
    <property type="entry name" value="Actin-like ATPase domain"/>
    <property type="match status" value="2"/>
</dbReference>
<keyword evidence="2" id="KW-0119">Carbohydrate metabolism</keyword>
<dbReference type="Proteomes" id="UP000806528">
    <property type="component" value="Unassembled WGS sequence"/>
</dbReference>
<evidence type="ECO:0000256" key="2">
    <source>
        <dbReference type="ARBA" id="ARBA00022629"/>
    </source>
</evidence>
<evidence type="ECO:0000256" key="4">
    <source>
        <dbReference type="ARBA" id="ARBA00022777"/>
    </source>
</evidence>
<dbReference type="PANTHER" id="PTHR43095">
    <property type="entry name" value="SUGAR KINASE"/>
    <property type="match status" value="1"/>
</dbReference>
<organism evidence="7 8">
    <name type="scientific">Nocardiopsis coralli</name>
    <dbReference type="NCBI Taxonomy" id="2772213"/>
    <lineage>
        <taxon>Bacteria</taxon>
        <taxon>Bacillati</taxon>
        <taxon>Actinomycetota</taxon>
        <taxon>Actinomycetes</taxon>
        <taxon>Streptosporangiales</taxon>
        <taxon>Nocardiopsidaceae</taxon>
        <taxon>Nocardiopsis</taxon>
    </lineage>
</organism>
<comment type="caution">
    <text evidence="7">The sequence shown here is derived from an EMBL/GenBank/DDBJ whole genome shotgun (WGS) entry which is preliminary data.</text>
</comment>
<dbReference type="InterPro" id="IPR043129">
    <property type="entry name" value="ATPase_NBD"/>
</dbReference>
<dbReference type="Pfam" id="PF02782">
    <property type="entry name" value="FGGY_C"/>
    <property type="match status" value="1"/>
</dbReference>
<gene>
    <name evidence="7" type="ORF">IDM40_21445</name>
</gene>
<evidence type="ECO:0000313" key="7">
    <source>
        <dbReference type="EMBL" id="MBE3001237.1"/>
    </source>
</evidence>
<proteinExistence type="inferred from homology"/>